<feature type="region of interest" description="Disordered" evidence="1">
    <location>
        <begin position="124"/>
        <end position="150"/>
    </location>
</feature>
<dbReference type="EMBL" id="OB793530">
    <property type="protein sequence ID" value="CAD7427713.1"/>
    <property type="molecule type" value="Genomic_DNA"/>
</dbReference>
<organism evidence="2">
    <name type="scientific">Timema monikensis</name>
    <dbReference type="NCBI Taxonomy" id="170555"/>
    <lineage>
        <taxon>Eukaryota</taxon>
        <taxon>Metazoa</taxon>
        <taxon>Ecdysozoa</taxon>
        <taxon>Arthropoda</taxon>
        <taxon>Hexapoda</taxon>
        <taxon>Insecta</taxon>
        <taxon>Pterygota</taxon>
        <taxon>Neoptera</taxon>
        <taxon>Polyneoptera</taxon>
        <taxon>Phasmatodea</taxon>
        <taxon>Timematodea</taxon>
        <taxon>Timematoidea</taxon>
        <taxon>Timematidae</taxon>
        <taxon>Timema</taxon>
    </lineage>
</organism>
<sequence length="816" mass="89961">MWSGTGSREACPAAVAIEVSRDASSGLIPICPPLNTSGLTFIRLNLPQAEIVTSVLVRLYKPRDSSNIGLSQIRLLGSTTFGETAFRTVNMDVPDEEQLTKSRAFADNGTIGIGKVELEEVNPHLPGGKVENHLGKTTPSSPDQDSNLDLPVLSSRAQHDKHKRVSQLCHRGGLGWLRLLHHCVSLPNPELTQAVLASTSEVPGLLEACCGLLLIPAPSPSLFTPHLERVLLKLGLHSRELGLKQINTLLRNGTAAFLQGSIPIGQSGTSSSSVAVDSVVELLYQLCVTQDEATQDRVSALLSWLQDTALTALQVCCHPKHSEHLAVLALGHCTFSLSDISLVPRTERVHYCPGCKILFSQHYKHFSCTKDKLRALLSWLLDTVLTAFQAEEQRSDAWSPSSAYVHSAAAILWTGFESGVNYDLQAMVSQDLFSVMYKWSLTLPSHSALKRAIDTLLCSMCYVKPLLFRILLQRMGVLVPNLSTRQDASISDDRKNPDRFASLCDDSKERVFENEWHSHLVLQDLQHMDLTEGQLMSVASACQSLSAVRQLLDSGLPTLLTHGILDFCHREQKRNESTYNYVDKSQRPTDPSRLTDTDKASGRSNCNHFLSSSRDGLPMLRADTVAMVLHFFAEVCSEGLMRDWLGSPEGSVFWLPLLTLLCNKTDPVDLPTHPSTRYDLSSELYSGLESATIKFLSRCCWCHPTNQQLLSVVLCDVIGQQKTLHPNMTFLHGISGFTRRLVLQLLLESEKLFVFVKGNLPLHRSGIAVSGGAPYHPRFGVGHQHQLLYLSTQTTCADILKLLTGSCVVRFTIPPD</sequence>
<dbReference type="InterPro" id="IPR022103">
    <property type="entry name" value="BIRC6"/>
</dbReference>
<feature type="region of interest" description="Disordered" evidence="1">
    <location>
        <begin position="578"/>
        <end position="601"/>
    </location>
</feature>
<proteinExistence type="predicted"/>
<feature type="compositionally biased region" description="Polar residues" evidence="1">
    <location>
        <begin position="135"/>
        <end position="147"/>
    </location>
</feature>
<gene>
    <name evidence="2" type="ORF">TMSB3V08_LOCUS4545</name>
</gene>
<protein>
    <submittedName>
        <fullName evidence="2">Uncharacterized protein</fullName>
    </submittedName>
</protein>
<dbReference type="GO" id="GO:0004842">
    <property type="term" value="F:ubiquitin-protein transferase activity"/>
    <property type="evidence" value="ECO:0007669"/>
    <property type="project" value="InterPro"/>
</dbReference>
<reference evidence="2" key="1">
    <citation type="submission" date="2020-11" db="EMBL/GenBank/DDBJ databases">
        <authorList>
            <person name="Tran Van P."/>
        </authorList>
    </citation>
    <scope>NUCLEOTIDE SEQUENCE</scope>
</reference>
<dbReference type="Pfam" id="PF12356">
    <property type="entry name" value="BIRC6"/>
    <property type="match status" value="1"/>
</dbReference>
<dbReference type="GO" id="GO:0006915">
    <property type="term" value="P:apoptotic process"/>
    <property type="evidence" value="ECO:0007669"/>
    <property type="project" value="InterPro"/>
</dbReference>
<name>A0A7R9HMA7_9NEOP</name>
<dbReference type="AlphaFoldDB" id="A0A7R9HMA7"/>
<evidence type="ECO:0000313" key="2">
    <source>
        <dbReference type="EMBL" id="CAD7427713.1"/>
    </source>
</evidence>
<accession>A0A7R9HMA7</accession>
<evidence type="ECO:0000256" key="1">
    <source>
        <dbReference type="SAM" id="MobiDB-lite"/>
    </source>
</evidence>
<dbReference type="GO" id="GO:0032465">
    <property type="term" value="P:regulation of cytokinesis"/>
    <property type="evidence" value="ECO:0007669"/>
    <property type="project" value="InterPro"/>
</dbReference>